<feature type="transmembrane region" description="Helical" evidence="5">
    <location>
        <begin position="245"/>
        <end position="267"/>
    </location>
</feature>
<reference evidence="7" key="1">
    <citation type="journal article" date="2014" name="Int. J. Syst. Evol. Microbiol.">
        <title>Complete genome sequence of Corynebacterium casei LMG S-19264T (=DSM 44701T), isolated from a smear-ripened cheese.</title>
        <authorList>
            <consortium name="US DOE Joint Genome Institute (JGI-PGF)"/>
            <person name="Walter F."/>
            <person name="Albersmeier A."/>
            <person name="Kalinowski J."/>
            <person name="Ruckert C."/>
        </authorList>
    </citation>
    <scope>NUCLEOTIDE SEQUENCE</scope>
    <source>
        <strain evidence="7">CGMCC 1.16134</strain>
    </source>
</reference>
<dbReference type="CDD" id="cd07042">
    <property type="entry name" value="STAS_SulP_like_sulfate_transporter"/>
    <property type="match status" value="1"/>
</dbReference>
<feature type="transmembrane region" description="Helical" evidence="5">
    <location>
        <begin position="196"/>
        <end position="215"/>
    </location>
</feature>
<keyword evidence="3 5" id="KW-1133">Transmembrane helix</keyword>
<reference evidence="7" key="2">
    <citation type="submission" date="2020-09" db="EMBL/GenBank/DDBJ databases">
        <authorList>
            <person name="Sun Q."/>
            <person name="Zhou Y."/>
        </authorList>
    </citation>
    <scope>NUCLEOTIDE SEQUENCE</scope>
    <source>
        <strain evidence="7">CGMCC 1.16134</strain>
    </source>
</reference>
<evidence type="ECO:0000313" key="7">
    <source>
        <dbReference type="EMBL" id="GGF89383.1"/>
    </source>
</evidence>
<comment type="subcellular location">
    <subcellularLocation>
        <location evidence="1">Membrane</location>
        <topology evidence="1">Multi-pass membrane protein</topology>
    </subcellularLocation>
</comment>
<dbReference type="Proteomes" id="UP000637643">
    <property type="component" value="Unassembled WGS sequence"/>
</dbReference>
<keyword evidence="2 5" id="KW-0812">Transmembrane</keyword>
<evidence type="ECO:0000256" key="2">
    <source>
        <dbReference type="ARBA" id="ARBA00022692"/>
    </source>
</evidence>
<evidence type="ECO:0000256" key="3">
    <source>
        <dbReference type="ARBA" id="ARBA00022989"/>
    </source>
</evidence>
<feature type="transmembrane region" description="Helical" evidence="5">
    <location>
        <begin position="60"/>
        <end position="87"/>
    </location>
</feature>
<evidence type="ECO:0000313" key="8">
    <source>
        <dbReference type="Proteomes" id="UP000637643"/>
    </source>
</evidence>
<dbReference type="Gene3D" id="3.30.750.24">
    <property type="entry name" value="STAS domain"/>
    <property type="match status" value="1"/>
</dbReference>
<accession>A0A917FJR6</accession>
<dbReference type="GO" id="GO:0016020">
    <property type="term" value="C:membrane"/>
    <property type="evidence" value="ECO:0007669"/>
    <property type="project" value="UniProtKB-SubCell"/>
</dbReference>
<dbReference type="PANTHER" id="PTHR43310">
    <property type="entry name" value="SULFATE TRANSPORTER YBAR-RELATED"/>
    <property type="match status" value="1"/>
</dbReference>
<feature type="domain" description="STAS" evidence="6">
    <location>
        <begin position="415"/>
        <end position="511"/>
    </location>
</feature>
<dbReference type="SUPFAM" id="SSF52091">
    <property type="entry name" value="SpoIIaa-like"/>
    <property type="match status" value="1"/>
</dbReference>
<dbReference type="PROSITE" id="PS50801">
    <property type="entry name" value="STAS"/>
    <property type="match status" value="1"/>
</dbReference>
<dbReference type="Pfam" id="PF01740">
    <property type="entry name" value="STAS"/>
    <property type="match status" value="1"/>
</dbReference>
<evidence type="ECO:0000256" key="5">
    <source>
        <dbReference type="SAM" id="Phobius"/>
    </source>
</evidence>
<dbReference type="AlphaFoldDB" id="A0A917FJR6"/>
<comment type="caution">
    <text evidence="7">The sequence shown here is derived from an EMBL/GenBank/DDBJ whole genome shotgun (WGS) entry which is preliminary data.</text>
</comment>
<proteinExistence type="predicted"/>
<protein>
    <submittedName>
        <fullName evidence="7">Sodium-independent anion transporter</fullName>
    </submittedName>
</protein>
<evidence type="ECO:0000256" key="1">
    <source>
        <dbReference type="ARBA" id="ARBA00004141"/>
    </source>
</evidence>
<gene>
    <name evidence="7" type="primary">sulP</name>
    <name evidence="7" type="ORF">GCM10010912_38140</name>
</gene>
<evidence type="ECO:0000256" key="4">
    <source>
        <dbReference type="ARBA" id="ARBA00023136"/>
    </source>
</evidence>
<dbReference type="InterPro" id="IPR052706">
    <property type="entry name" value="Membrane-Transporter-like"/>
</dbReference>
<dbReference type="InterPro" id="IPR036513">
    <property type="entry name" value="STAS_dom_sf"/>
</dbReference>
<keyword evidence="4 5" id="KW-0472">Membrane</keyword>
<sequence length="511" mass="54161">MMDIGIAPDPGVLKEALINLNHTGGKKNLKPLQSNNGWFSNTRSDILSGMTVAVALIPEAIAFSILAGVSPMVGLYASFCIAVVTAIAGGRPGMISAATGAMALLVGGLVLQHGVEYLFAATVLAGIIQILMGMLKLGRFITFLPQPVMTGFVNALAILIFMAQLVHFKGQGWLMYGLVALTLVIIYTVPKFTKAVPSALVAIIVVSVLSIALNLNVSTVGDMGEITAALPMFHLPQAPFTLETLWIILPYSLSLAVVGLLESLMTATLIDDITGTGSDKNREAKGQGLANVVTGFFGGMAGCAMIGQSMVNMKSGGRTRMSTLVSGIFLLFLILVLGDVVKQIPMAALVGVMIMVCISTFEWGSLPSLVRVPLSDALVMIVTVVTVVVTDNLSIGVLFGVLLSALTFAWKIASIRLTVQEAHASTTYTVTGQLFFGTTSHFIQEFRYDSDPAEVSIDFSHSHVWDQSAVNAIAKVIGKYRERGTKVTITGLNEDSNRLVQRVGLALSGEH</sequence>
<dbReference type="Pfam" id="PF00916">
    <property type="entry name" value="Sulfate_transp"/>
    <property type="match status" value="2"/>
</dbReference>
<evidence type="ECO:0000259" key="6">
    <source>
        <dbReference type="PROSITE" id="PS50801"/>
    </source>
</evidence>
<organism evidence="7 8">
    <name type="scientific">Paenibacillus albidus</name>
    <dbReference type="NCBI Taxonomy" id="2041023"/>
    <lineage>
        <taxon>Bacteria</taxon>
        <taxon>Bacillati</taxon>
        <taxon>Bacillota</taxon>
        <taxon>Bacilli</taxon>
        <taxon>Bacillales</taxon>
        <taxon>Paenibacillaceae</taxon>
        <taxon>Paenibacillus</taxon>
    </lineage>
</organism>
<feature type="transmembrane region" description="Helical" evidence="5">
    <location>
        <begin position="344"/>
        <end position="365"/>
    </location>
</feature>
<feature type="transmembrane region" description="Helical" evidence="5">
    <location>
        <begin position="288"/>
        <end position="307"/>
    </location>
</feature>
<feature type="transmembrane region" description="Helical" evidence="5">
    <location>
        <begin position="377"/>
        <end position="410"/>
    </location>
</feature>
<dbReference type="PANTHER" id="PTHR43310:SF1">
    <property type="entry name" value="SULFATE TRANSPORTER YBAR-RELATED"/>
    <property type="match status" value="1"/>
</dbReference>
<feature type="transmembrane region" description="Helical" evidence="5">
    <location>
        <begin position="319"/>
        <end position="337"/>
    </location>
</feature>
<feature type="transmembrane region" description="Helical" evidence="5">
    <location>
        <begin position="173"/>
        <end position="189"/>
    </location>
</feature>
<keyword evidence="8" id="KW-1185">Reference proteome</keyword>
<name>A0A917FJR6_9BACL</name>
<dbReference type="InterPro" id="IPR002645">
    <property type="entry name" value="STAS_dom"/>
</dbReference>
<dbReference type="InterPro" id="IPR011547">
    <property type="entry name" value="SLC26A/SulP_dom"/>
</dbReference>
<feature type="transmembrane region" description="Helical" evidence="5">
    <location>
        <begin position="147"/>
        <end position="167"/>
    </location>
</feature>
<dbReference type="EMBL" id="BMKR01000016">
    <property type="protein sequence ID" value="GGF89383.1"/>
    <property type="molecule type" value="Genomic_DNA"/>
</dbReference>